<comment type="caution">
    <text evidence="3">The sequence shown here is derived from an EMBL/GenBank/DDBJ whole genome shotgun (WGS) entry which is preliminary data.</text>
</comment>
<protein>
    <submittedName>
        <fullName evidence="3">VOC family protein</fullName>
    </submittedName>
</protein>
<organism evidence="3 4">
    <name type="scientific">Rossellomorea aquimaris</name>
    <dbReference type="NCBI Taxonomy" id="189382"/>
    <lineage>
        <taxon>Bacteria</taxon>
        <taxon>Bacillati</taxon>
        <taxon>Bacillota</taxon>
        <taxon>Bacilli</taxon>
        <taxon>Bacillales</taxon>
        <taxon>Bacillaceae</taxon>
        <taxon>Rossellomorea</taxon>
    </lineage>
</organism>
<proteinExistence type="predicted"/>
<dbReference type="CDD" id="cd06587">
    <property type="entry name" value="VOC"/>
    <property type="match status" value="1"/>
</dbReference>
<sequence>MFKVGSVFIPVTNMEKSMKWYEKNLDVRKIDSWDGGAGFYFPNSDTQIGLVQVDSPQPTEFFINGKKKNVYFNFLVDNIEAVHEKLKSAGVVTTDIEDFGGMKGFDFFDLDNNPFSVVNEQDDSPFHRENVRKSQGNIRT</sequence>
<name>A0A5D4UC63_9BACI</name>
<dbReference type="EMBL" id="VTEZ01000004">
    <property type="protein sequence ID" value="TYS84701.1"/>
    <property type="molecule type" value="Genomic_DNA"/>
</dbReference>
<evidence type="ECO:0000313" key="3">
    <source>
        <dbReference type="EMBL" id="TYS84701.1"/>
    </source>
</evidence>
<dbReference type="AlphaFoldDB" id="A0A5D4UC63"/>
<evidence type="ECO:0000256" key="1">
    <source>
        <dbReference type="SAM" id="MobiDB-lite"/>
    </source>
</evidence>
<feature type="region of interest" description="Disordered" evidence="1">
    <location>
        <begin position="119"/>
        <end position="140"/>
    </location>
</feature>
<gene>
    <name evidence="3" type="ORF">FZC85_15170</name>
</gene>
<dbReference type="RefSeq" id="WP_148969130.1">
    <property type="nucleotide sequence ID" value="NZ_JBNIKW010000003.1"/>
</dbReference>
<evidence type="ECO:0000313" key="4">
    <source>
        <dbReference type="Proteomes" id="UP000324269"/>
    </source>
</evidence>
<dbReference type="PROSITE" id="PS51819">
    <property type="entry name" value="VOC"/>
    <property type="match status" value="1"/>
</dbReference>
<accession>A0A5D4UC63</accession>
<dbReference type="Pfam" id="PF00903">
    <property type="entry name" value="Glyoxalase"/>
    <property type="match status" value="1"/>
</dbReference>
<dbReference type="InterPro" id="IPR037523">
    <property type="entry name" value="VOC_core"/>
</dbReference>
<dbReference type="Gene3D" id="3.10.180.10">
    <property type="entry name" value="2,3-Dihydroxybiphenyl 1,2-Dioxygenase, domain 1"/>
    <property type="match status" value="1"/>
</dbReference>
<evidence type="ECO:0000259" key="2">
    <source>
        <dbReference type="PROSITE" id="PS51819"/>
    </source>
</evidence>
<reference evidence="3 4" key="1">
    <citation type="submission" date="2019-08" db="EMBL/GenBank/DDBJ databases">
        <title>Bacillus genomes from the desert of Cuatro Cienegas, Coahuila.</title>
        <authorList>
            <person name="Olmedo-Alvarez G."/>
        </authorList>
    </citation>
    <scope>NUCLEOTIDE SEQUENCE [LARGE SCALE GENOMIC DNA]</scope>
    <source>
        <strain evidence="3 4">CH87b_3T</strain>
    </source>
</reference>
<dbReference type="InterPro" id="IPR004360">
    <property type="entry name" value="Glyas_Fos-R_dOase_dom"/>
</dbReference>
<dbReference type="OrthoDB" id="2184229at2"/>
<dbReference type="InterPro" id="IPR029068">
    <property type="entry name" value="Glyas_Bleomycin-R_OHBP_Dase"/>
</dbReference>
<feature type="domain" description="VOC" evidence="2">
    <location>
        <begin position="3"/>
        <end position="120"/>
    </location>
</feature>
<dbReference type="Proteomes" id="UP000324269">
    <property type="component" value="Unassembled WGS sequence"/>
</dbReference>
<dbReference type="SUPFAM" id="SSF54593">
    <property type="entry name" value="Glyoxalase/Bleomycin resistance protein/Dihydroxybiphenyl dioxygenase"/>
    <property type="match status" value="1"/>
</dbReference>